<dbReference type="Proteomes" id="UP001139293">
    <property type="component" value="Unassembled WGS sequence"/>
</dbReference>
<dbReference type="Pfam" id="PF13472">
    <property type="entry name" value="Lipase_GDSL_2"/>
    <property type="match status" value="1"/>
</dbReference>
<organism evidence="2 3">
    <name type="scientific">Shewanella pneumatophori</name>
    <dbReference type="NCBI Taxonomy" id="314092"/>
    <lineage>
        <taxon>Bacteria</taxon>
        <taxon>Pseudomonadati</taxon>
        <taxon>Pseudomonadota</taxon>
        <taxon>Gammaproteobacteria</taxon>
        <taxon>Alteromonadales</taxon>
        <taxon>Shewanellaceae</taxon>
        <taxon>Shewanella</taxon>
    </lineage>
</organism>
<evidence type="ECO:0000313" key="2">
    <source>
        <dbReference type="EMBL" id="MCL1138624.1"/>
    </source>
</evidence>
<dbReference type="InterPro" id="IPR013830">
    <property type="entry name" value="SGNH_hydro"/>
</dbReference>
<dbReference type="SUPFAM" id="SSF52266">
    <property type="entry name" value="SGNH hydrolase"/>
    <property type="match status" value="1"/>
</dbReference>
<dbReference type="Gene3D" id="3.40.50.1110">
    <property type="entry name" value="SGNH hydrolase"/>
    <property type="match status" value="1"/>
</dbReference>
<protein>
    <submittedName>
        <fullName evidence="2">SGNH/GDSL hydrolase family protein</fullName>
    </submittedName>
</protein>
<keyword evidence="3" id="KW-1185">Reference proteome</keyword>
<feature type="domain" description="SGNH hydrolase-type esterase" evidence="1">
    <location>
        <begin position="48"/>
        <end position="222"/>
    </location>
</feature>
<dbReference type="PANTHER" id="PTHR30383:SF5">
    <property type="entry name" value="SGNH HYDROLASE-TYPE ESTERASE DOMAIN-CONTAINING PROTEIN"/>
    <property type="match status" value="1"/>
</dbReference>
<dbReference type="GO" id="GO:0004622">
    <property type="term" value="F:phosphatidylcholine lysophospholipase activity"/>
    <property type="evidence" value="ECO:0007669"/>
    <property type="project" value="TreeGrafter"/>
</dbReference>
<evidence type="ECO:0000259" key="1">
    <source>
        <dbReference type="Pfam" id="PF13472"/>
    </source>
</evidence>
<gene>
    <name evidence="2" type="ORF">L2740_08720</name>
</gene>
<sequence length="239" mass="26321">MHYLILILLAPLFIFQAKRVKKNTPRLPEAKGERAGVTGNGEQLSVLIFGDSAAAGVGVSCQSQALSGVVAEALAKQYQVSWQLWAKSGYNTARALTMLQKKLDSKPRLRLDAAIVSLGVNDVLSPLSAKTWLKQQQALVELMSTDAQCKTLVLTRVPPMGEFPVLPQPLRWFLGKRSQEFNRQLERYVKTEARCVLLEFGQQLDGSAMASDGFHPGPLIYQDWGQTAAKVILQHTTTS</sequence>
<comment type="caution">
    <text evidence="2">The sequence shown here is derived from an EMBL/GenBank/DDBJ whole genome shotgun (WGS) entry which is preliminary data.</text>
</comment>
<dbReference type="InterPro" id="IPR051532">
    <property type="entry name" value="Ester_Hydrolysis_Enzymes"/>
</dbReference>
<dbReference type="PANTHER" id="PTHR30383">
    <property type="entry name" value="THIOESTERASE 1/PROTEASE 1/LYSOPHOSPHOLIPASE L1"/>
    <property type="match status" value="1"/>
</dbReference>
<name>A0A9X1ZAE7_9GAMM</name>
<dbReference type="AlphaFoldDB" id="A0A9X1ZAE7"/>
<evidence type="ECO:0000313" key="3">
    <source>
        <dbReference type="Proteomes" id="UP001139293"/>
    </source>
</evidence>
<dbReference type="EMBL" id="JAKILB010000004">
    <property type="protein sequence ID" value="MCL1138624.1"/>
    <property type="molecule type" value="Genomic_DNA"/>
</dbReference>
<dbReference type="InterPro" id="IPR036514">
    <property type="entry name" value="SGNH_hydro_sf"/>
</dbReference>
<accession>A0A9X1ZAE7</accession>
<proteinExistence type="predicted"/>
<dbReference type="CDD" id="cd01836">
    <property type="entry name" value="FeeA_FeeB_like"/>
    <property type="match status" value="1"/>
</dbReference>
<dbReference type="RefSeq" id="WP_248949673.1">
    <property type="nucleotide sequence ID" value="NZ_JAKILB010000004.1"/>
</dbReference>
<keyword evidence="2" id="KW-0378">Hydrolase</keyword>
<reference evidence="2" key="1">
    <citation type="submission" date="2022-01" db="EMBL/GenBank/DDBJ databases">
        <title>Whole genome-based taxonomy of the Shewanellaceae.</title>
        <authorList>
            <person name="Martin-Rodriguez A.J."/>
        </authorList>
    </citation>
    <scope>NUCLEOTIDE SEQUENCE</scope>
    <source>
        <strain evidence="2">KCTC 23973</strain>
    </source>
</reference>